<comment type="caution">
    <text evidence="1">The sequence shown here is derived from an EMBL/GenBank/DDBJ whole genome shotgun (WGS) entry which is preliminary data.</text>
</comment>
<name>A0AAD7FU33_MYCRO</name>
<gene>
    <name evidence="1" type="ORF">B0H17DRAFT_502649</name>
</gene>
<organism evidence="1 2">
    <name type="scientific">Mycena rosella</name>
    <name type="common">Pink bonnet</name>
    <name type="synonym">Agaricus rosellus</name>
    <dbReference type="NCBI Taxonomy" id="1033263"/>
    <lineage>
        <taxon>Eukaryota</taxon>
        <taxon>Fungi</taxon>
        <taxon>Dikarya</taxon>
        <taxon>Basidiomycota</taxon>
        <taxon>Agaricomycotina</taxon>
        <taxon>Agaricomycetes</taxon>
        <taxon>Agaricomycetidae</taxon>
        <taxon>Agaricales</taxon>
        <taxon>Marasmiineae</taxon>
        <taxon>Mycenaceae</taxon>
        <taxon>Mycena</taxon>
    </lineage>
</organism>
<evidence type="ECO:0000313" key="1">
    <source>
        <dbReference type="EMBL" id="KAJ7637416.1"/>
    </source>
</evidence>
<protein>
    <submittedName>
        <fullName evidence="1">Uncharacterized protein</fullName>
    </submittedName>
</protein>
<reference evidence="1" key="1">
    <citation type="submission" date="2023-03" db="EMBL/GenBank/DDBJ databases">
        <title>Massive genome expansion in bonnet fungi (Mycena s.s.) driven by repeated elements and novel gene families across ecological guilds.</title>
        <authorList>
            <consortium name="Lawrence Berkeley National Laboratory"/>
            <person name="Harder C.B."/>
            <person name="Miyauchi S."/>
            <person name="Viragh M."/>
            <person name="Kuo A."/>
            <person name="Thoen E."/>
            <person name="Andreopoulos B."/>
            <person name="Lu D."/>
            <person name="Skrede I."/>
            <person name="Drula E."/>
            <person name="Henrissat B."/>
            <person name="Morin E."/>
            <person name="Kohler A."/>
            <person name="Barry K."/>
            <person name="LaButti K."/>
            <person name="Morin E."/>
            <person name="Salamov A."/>
            <person name="Lipzen A."/>
            <person name="Mereny Z."/>
            <person name="Hegedus B."/>
            <person name="Baldrian P."/>
            <person name="Stursova M."/>
            <person name="Weitz H."/>
            <person name="Taylor A."/>
            <person name="Grigoriev I.V."/>
            <person name="Nagy L.G."/>
            <person name="Martin F."/>
            <person name="Kauserud H."/>
        </authorList>
    </citation>
    <scope>NUCLEOTIDE SEQUENCE</scope>
    <source>
        <strain evidence="1">CBHHK067</strain>
    </source>
</reference>
<dbReference type="Proteomes" id="UP001221757">
    <property type="component" value="Unassembled WGS sequence"/>
</dbReference>
<accession>A0AAD7FU33</accession>
<keyword evidence="2" id="KW-1185">Reference proteome</keyword>
<proteinExistence type="predicted"/>
<dbReference type="AlphaFoldDB" id="A0AAD7FU33"/>
<evidence type="ECO:0000313" key="2">
    <source>
        <dbReference type="Proteomes" id="UP001221757"/>
    </source>
</evidence>
<sequence length="286" mass="31783">MLQFEAFCQWMQVRAFFCLHKSSLFSLCVSAILRTSSIVGFGFFICIWCAENATRSTSAICRAGGRAADADVRDELDLQRAPTARYRAHAGALAARLRHAHVDTPRRRRLCSTMCSTAPRAAARTRWGSYHAAMWTGVAFGGLGELYSLIVSQHSCSNLSFLFTSRPGPLPLSYSELTPLVFFVTPSHRARNWRIAMSSMRGDSHGGNSRTNAESKVRRILQPIGGVLVSESCSEKWSVPTERRASSPWLPKMHSFRTGRVHSLGTNPDQCPLHSRTWCPTRSGFV</sequence>
<dbReference type="EMBL" id="JARKIE010000460">
    <property type="protein sequence ID" value="KAJ7637416.1"/>
    <property type="molecule type" value="Genomic_DNA"/>
</dbReference>